<reference evidence="1 2" key="2">
    <citation type="submission" date="2018-11" db="EMBL/GenBank/DDBJ databases">
        <authorList>
            <consortium name="Pathogen Informatics"/>
        </authorList>
    </citation>
    <scope>NUCLEOTIDE SEQUENCE [LARGE SCALE GENOMIC DNA]</scope>
</reference>
<dbReference type="Proteomes" id="UP000050794">
    <property type="component" value="Unassembled WGS sequence"/>
</dbReference>
<dbReference type="AlphaFoldDB" id="A0A183V1L8"/>
<accession>A0A183V1L8</accession>
<organism evidence="2 3">
    <name type="scientific">Toxocara canis</name>
    <name type="common">Canine roundworm</name>
    <dbReference type="NCBI Taxonomy" id="6265"/>
    <lineage>
        <taxon>Eukaryota</taxon>
        <taxon>Metazoa</taxon>
        <taxon>Ecdysozoa</taxon>
        <taxon>Nematoda</taxon>
        <taxon>Chromadorea</taxon>
        <taxon>Rhabditida</taxon>
        <taxon>Spirurina</taxon>
        <taxon>Ascaridomorpha</taxon>
        <taxon>Ascaridoidea</taxon>
        <taxon>Toxocaridae</taxon>
        <taxon>Toxocara</taxon>
    </lineage>
</organism>
<evidence type="ECO:0000313" key="2">
    <source>
        <dbReference type="Proteomes" id="UP000050794"/>
    </source>
</evidence>
<protein>
    <submittedName>
        <fullName evidence="3">Porin</fullName>
    </submittedName>
</protein>
<keyword evidence="2" id="KW-1185">Reference proteome</keyword>
<evidence type="ECO:0000313" key="3">
    <source>
        <dbReference type="WBParaSite" id="TCNE_0001463801-mRNA-1"/>
    </source>
</evidence>
<sequence>MEMNPQTFADGGMVGSVAGRQILFGILSILNGKWTRTESYDVATKLSARHDFICFYSGVCPMGYNNFTDRDYADHPQIGTVVQNGYGNYSLGDGLLNVILIPAFSKVANDLHLLSALQQVDVEGITVGLILTLLSGYV</sequence>
<dbReference type="EMBL" id="UYWY01022362">
    <property type="protein sequence ID" value="VDM45959.1"/>
    <property type="molecule type" value="Genomic_DNA"/>
</dbReference>
<proteinExistence type="predicted"/>
<gene>
    <name evidence="1" type="ORF">TCNE_LOCUS14638</name>
</gene>
<evidence type="ECO:0000313" key="1">
    <source>
        <dbReference type="EMBL" id="VDM45959.1"/>
    </source>
</evidence>
<name>A0A183V1L8_TOXCA</name>
<reference evidence="3" key="1">
    <citation type="submission" date="2016-06" db="UniProtKB">
        <authorList>
            <consortium name="WormBaseParasite"/>
        </authorList>
    </citation>
    <scope>IDENTIFICATION</scope>
</reference>
<dbReference type="WBParaSite" id="TCNE_0001463801-mRNA-1">
    <property type="protein sequence ID" value="TCNE_0001463801-mRNA-1"/>
    <property type="gene ID" value="TCNE_0001463801"/>
</dbReference>